<dbReference type="Gene3D" id="2.60.40.1090">
    <property type="entry name" value="Fimbrial-type adhesion domain"/>
    <property type="match status" value="1"/>
</dbReference>
<reference evidence="2" key="1">
    <citation type="journal article" date="2021" name="PeerJ">
        <title>Extensive microbial diversity within the chicken gut microbiome revealed by metagenomics and culture.</title>
        <authorList>
            <person name="Gilroy R."/>
            <person name="Ravi A."/>
            <person name="Getino M."/>
            <person name="Pursley I."/>
            <person name="Horton D.L."/>
            <person name="Alikhan N.F."/>
            <person name="Baker D."/>
            <person name="Gharbi K."/>
            <person name="Hall N."/>
            <person name="Watson M."/>
            <person name="Adriaenssens E.M."/>
            <person name="Foster-Nyarko E."/>
            <person name="Jarju S."/>
            <person name="Secka A."/>
            <person name="Antonio M."/>
            <person name="Oren A."/>
            <person name="Chaudhuri R.R."/>
            <person name="La Ragione R."/>
            <person name="Hildebrand F."/>
            <person name="Pallen M.J."/>
        </authorList>
    </citation>
    <scope>NUCLEOTIDE SEQUENCE</scope>
    <source>
        <strain evidence="2">ChiHjej11B10-15683</strain>
    </source>
</reference>
<dbReference type="GO" id="GO:0009289">
    <property type="term" value="C:pilus"/>
    <property type="evidence" value="ECO:0007669"/>
    <property type="project" value="InterPro"/>
</dbReference>
<dbReference type="Proteomes" id="UP000749334">
    <property type="component" value="Unassembled WGS sequence"/>
</dbReference>
<accession>A0A921HAQ5</accession>
<dbReference type="AlphaFoldDB" id="A0A921HAQ5"/>
<comment type="caution">
    <text evidence="2">The sequence shown here is derived from an EMBL/GenBank/DDBJ whole genome shotgun (WGS) entry which is preliminary data.</text>
</comment>
<name>A0A921HAQ5_9PAST</name>
<dbReference type="GO" id="GO:0007155">
    <property type="term" value="P:cell adhesion"/>
    <property type="evidence" value="ECO:0007669"/>
    <property type="project" value="InterPro"/>
</dbReference>
<sequence length="387" mass="43531">MPVLLKGEKMKGKIIHWFISMMALVILFKPSFSFAYTFEGIDVGGPSGVPTQEKYISANYNRVGYNEVVYRWNIGEIMAGDYCKRRSGVTNPTDRFWLEIKYFDTQDKNSQYFERRLLEVNNHLVTIDGTGPYQFAIVDRGESLTFDLRLKLKDTFLYSTTPADISIPANTPLAIITMLCVDKTTTGNTVADYQANDNRDYKKNSFSMIKVTSTNSATFSFARTCTLENNNQTIKLKDVTVKELNENDEVLGKTFDIGLNCPGGSVKNAYILFTDALSSSNTGTLPRVGAIGRLYSPETAATQTVLSVKDSVTGQYLTYRQPLIANGNFFNKPTGDQAAGFYSFNQEALTINQKSKHRYEVYYRKLPNKTPKGGTISAKMNYNIYYD</sequence>
<dbReference type="InterPro" id="IPR008966">
    <property type="entry name" value="Adhesion_dom_sf"/>
</dbReference>
<evidence type="ECO:0000313" key="2">
    <source>
        <dbReference type="EMBL" id="HJF73501.1"/>
    </source>
</evidence>
<dbReference type="InterPro" id="IPR000259">
    <property type="entry name" value="Adhesion_dom_fimbrial"/>
</dbReference>
<dbReference type="EMBL" id="DYVQ01000036">
    <property type="protein sequence ID" value="HJF73501.1"/>
    <property type="molecule type" value="Genomic_DNA"/>
</dbReference>
<dbReference type="SUPFAM" id="SSF49401">
    <property type="entry name" value="Bacterial adhesins"/>
    <property type="match status" value="1"/>
</dbReference>
<organism evidence="2 3">
    <name type="scientific">Gallibacterium anatis</name>
    <dbReference type="NCBI Taxonomy" id="750"/>
    <lineage>
        <taxon>Bacteria</taxon>
        <taxon>Pseudomonadati</taxon>
        <taxon>Pseudomonadota</taxon>
        <taxon>Gammaproteobacteria</taxon>
        <taxon>Pasteurellales</taxon>
        <taxon>Pasteurellaceae</taxon>
        <taxon>Gallibacterium</taxon>
    </lineage>
</organism>
<evidence type="ECO:0000259" key="1">
    <source>
        <dbReference type="Pfam" id="PF00419"/>
    </source>
</evidence>
<reference evidence="2" key="2">
    <citation type="submission" date="2021-09" db="EMBL/GenBank/DDBJ databases">
        <authorList>
            <person name="Gilroy R."/>
        </authorList>
    </citation>
    <scope>NUCLEOTIDE SEQUENCE</scope>
    <source>
        <strain evidence="2">ChiHjej11B10-15683</strain>
    </source>
</reference>
<evidence type="ECO:0000313" key="3">
    <source>
        <dbReference type="Proteomes" id="UP000749334"/>
    </source>
</evidence>
<feature type="domain" description="Fimbrial-type adhesion" evidence="1">
    <location>
        <begin position="221"/>
        <end position="387"/>
    </location>
</feature>
<dbReference type="InterPro" id="IPR036937">
    <property type="entry name" value="Adhesion_dom_fimbrial_sf"/>
</dbReference>
<protein>
    <submittedName>
        <fullName evidence="2">Fimbrial protein</fullName>
    </submittedName>
</protein>
<proteinExistence type="predicted"/>
<gene>
    <name evidence="2" type="ORF">K8W15_04750</name>
</gene>
<dbReference type="Pfam" id="PF00419">
    <property type="entry name" value="Fimbrial"/>
    <property type="match status" value="1"/>
</dbReference>